<feature type="non-terminal residue" evidence="1">
    <location>
        <position position="17"/>
    </location>
</feature>
<dbReference type="Proteomes" id="UP000593577">
    <property type="component" value="Unassembled WGS sequence"/>
</dbReference>
<reference evidence="1 2" key="1">
    <citation type="journal article" date="2019" name="Genome Biol. Evol.">
        <title>Insights into the evolution of the New World diploid cottons (Gossypium, subgenus Houzingenia) based on genome sequencing.</title>
        <authorList>
            <person name="Grover C.E."/>
            <person name="Arick M.A. 2nd"/>
            <person name="Thrash A."/>
            <person name="Conover J.L."/>
            <person name="Sanders W.S."/>
            <person name="Peterson D.G."/>
            <person name="Frelichowski J.E."/>
            <person name="Scheffler J.A."/>
            <person name="Scheffler B.E."/>
            <person name="Wendel J.F."/>
        </authorList>
    </citation>
    <scope>NUCLEOTIDE SEQUENCE [LARGE SCALE GENOMIC DNA]</scope>
    <source>
        <strain evidence="1">185</strain>
        <tissue evidence="1">Leaf</tissue>
    </source>
</reference>
<proteinExistence type="predicted"/>
<comment type="caution">
    <text evidence="1">The sequence shown here is derived from an EMBL/GenBank/DDBJ whole genome shotgun (WGS) entry which is preliminary data.</text>
</comment>
<evidence type="ECO:0000313" key="1">
    <source>
        <dbReference type="EMBL" id="MBA0696634.1"/>
    </source>
</evidence>
<sequence length="17" mass="1817">MGDETLTQIAKEVPATL</sequence>
<evidence type="ECO:0000313" key="2">
    <source>
        <dbReference type="Proteomes" id="UP000593577"/>
    </source>
</evidence>
<accession>A0A7J8YC75</accession>
<dbReference type="EMBL" id="JABFAA010000011">
    <property type="protein sequence ID" value="MBA0696634.1"/>
    <property type="molecule type" value="Genomic_DNA"/>
</dbReference>
<dbReference type="AlphaFoldDB" id="A0A7J8YC75"/>
<keyword evidence="2" id="KW-1185">Reference proteome</keyword>
<organism evidence="1 2">
    <name type="scientific">Gossypium aridum</name>
    <name type="common">American cotton</name>
    <name type="synonym">Erioxylum aridum</name>
    <dbReference type="NCBI Taxonomy" id="34290"/>
    <lineage>
        <taxon>Eukaryota</taxon>
        <taxon>Viridiplantae</taxon>
        <taxon>Streptophyta</taxon>
        <taxon>Embryophyta</taxon>
        <taxon>Tracheophyta</taxon>
        <taxon>Spermatophyta</taxon>
        <taxon>Magnoliopsida</taxon>
        <taxon>eudicotyledons</taxon>
        <taxon>Gunneridae</taxon>
        <taxon>Pentapetalae</taxon>
        <taxon>rosids</taxon>
        <taxon>malvids</taxon>
        <taxon>Malvales</taxon>
        <taxon>Malvaceae</taxon>
        <taxon>Malvoideae</taxon>
        <taxon>Gossypium</taxon>
    </lineage>
</organism>
<gene>
    <name evidence="1" type="ORF">Goari_003171</name>
</gene>
<protein>
    <submittedName>
        <fullName evidence="1">Uncharacterized protein</fullName>
    </submittedName>
</protein>
<name>A0A7J8YC75_GOSAI</name>